<keyword evidence="5" id="KW-1185">Reference proteome</keyword>
<sequence>MAFSSLIGSTTSPVLQASRLEVSPSASACPPLNRSKSSIFGASVTGESSSLQLSSPIVSASPIRATATEMPPTVQKLRSSGKTKVGINGFGRIGRLVLRVATLRDDIDVVAVNDPFVDAKYMNEMEGYLGKKVSCFETENGRKFASLNELHFTHYNFILAC</sequence>
<dbReference type="AlphaFoldDB" id="A0ABC8U5J7"/>
<protein>
    <recommendedName>
        <fullName evidence="3">Glyceraldehyde 3-phosphate dehydrogenase NAD(P) binding domain-containing protein</fullName>
    </recommendedName>
</protein>
<comment type="similarity">
    <text evidence="1">Belongs to the glyceraldehyde-3-phosphate dehydrogenase family.</text>
</comment>
<keyword evidence="2" id="KW-0560">Oxidoreductase</keyword>
<dbReference type="SUPFAM" id="SSF51735">
    <property type="entry name" value="NAD(P)-binding Rossmann-fold domains"/>
    <property type="match status" value="1"/>
</dbReference>
<dbReference type="Gene3D" id="3.40.50.720">
    <property type="entry name" value="NAD(P)-binding Rossmann-like Domain"/>
    <property type="match status" value="1"/>
</dbReference>
<dbReference type="InterPro" id="IPR020831">
    <property type="entry name" value="GlycerAld/Erythrose_P_DH"/>
</dbReference>
<reference evidence="4 5" key="1">
    <citation type="submission" date="2024-02" db="EMBL/GenBank/DDBJ databases">
        <authorList>
            <person name="Vignale AGUSTIN F."/>
            <person name="Sosa J E."/>
            <person name="Modenutti C."/>
        </authorList>
    </citation>
    <scope>NUCLEOTIDE SEQUENCE [LARGE SCALE GENOMIC DNA]</scope>
</reference>
<comment type="caution">
    <text evidence="4">The sequence shown here is derived from an EMBL/GenBank/DDBJ whole genome shotgun (WGS) entry which is preliminary data.</text>
</comment>
<dbReference type="InterPro" id="IPR036291">
    <property type="entry name" value="NAD(P)-bd_dom_sf"/>
</dbReference>
<gene>
    <name evidence="4" type="ORF">ILEXP_LOCUS44791</name>
</gene>
<evidence type="ECO:0000313" key="5">
    <source>
        <dbReference type="Proteomes" id="UP001642360"/>
    </source>
</evidence>
<organism evidence="4 5">
    <name type="scientific">Ilex paraguariensis</name>
    <name type="common">yerba mate</name>
    <dbReference type="NCBI Taxonomy" id="185542"/>
    <lineage>
        <taxon>Eukaryota</taxon>
        <taxon>Viridiplantae</taxon>
        <taxon>Streptophyta</taxon>
        <taxon>Embryophyta</taxon>
        <taxon>Tracheophyta</taxon>
        <taxon>Spermatophyta</taxon>
        <taxon>Magnoliopsida</taxon>
        <taxon>eudicotyledons</taxon>
        <taxon>Gunneridae</taxon>
        <taxon>Pentapetalae</taxon>
        <taxon>asterids</taxon>
        <taxon>campanulids</taxon>
        <taxon>Aquifoliales</taxon>
        <taxon>Aquifoliaceae</taxon>
        <taxon>Ilex</taxon>
    </lineage>
</organism>
<dbReference type="Proteomes" id="UP001642360">
    <property type="component" value="Unassembled WGS sequence"/>
</dbReference>
<dbReference type="PANTHER" id="PTHR10836:SF76">
    <property type="entry name" value="GLYCERALDEHYDE-3-PHOSPHATE DEHYDROGENASE-RELATED"/>
    <property type="match status" value="1"/>
</dbReference>
<accession>A0ABC8U5J7</accession>
<evidence type="ECO:0000259" key="3">
    <source>
        <dbReference type="SMART" id="SM00846"/>
    </source>
</evidence>
<dbReference type="GO" id="GO:0016491">
    <property type="term" value="F:oxidoreductase activity"/>
    <property type="evidence" value="ECO:0007669"/>
    <property type="project" value="UniProtKB-KW"/>
</dbReference>
<evidence type="ECO:0000256" key="2">
    <source>
        <dbReference type="ARBA" id="ARBA00023002"/>
    </source>
</evidence>
<evidence type="ECO:0000313" key="4">
    <source>
        <dbReference type="EMBL" id="CAK9175002.1"/>
    </source>
</evidence>
<name>A0ABC8U5J7_9AQUA</name>
<evidence type="ECO:0000256" key="1">
    <source>
        <dbReference type="ARBA" id="ARBA00007406"/>
    </source>
</evidence>
<dbReference type="SMART" id="SM00846">
    <property type="entry name" value="Gp_dh_N"/>
    <property type="match status" value="1"/>
</dbReference>
<dbReference type="InterPro" id="IPR020828">
    <property type="entry name" value="GlycerAld_3-P_DH_NAD(P)-bd"/>
</dbReference>
<dbReference type="PANTHER" id="PTHR10836">
    <property type="entry name" value="GLYCERALDEHYDE 3-PHOSPHATE DEHYDROGENASE"/>
    <property type="match status" value="1"/>
</dbReference>
<proteinExistence type="inferred from homology"/>
<dbReference type="Pfam" id="PF00044">
    <property type="entry name" value="Gp_dh_N"/>
    <property type="match status" value="1"/>
</dbReference>
<feature type="domain" description="Glyceraldehyde 3-phosphate dehydrogenase NAD(P) binding" evidence="3">
    <location>
        <begin position="83"/>
        <end position="161"/>
    </location>
</feature>
<dbReference type="EMBL" id="CAUOFW020006503">
    <property type="protein sequence ID" value="CAK9175002.1"/>
    <property type="molecule type" value="Genomic_DNA"/>
</dbReference>